<evidence type="ECO:0000313" key="7">
    <source>
        <dbReference type="EMBL" id="KZO94558.1"/>
    </source>
</evidence>
<evidence type="ECO:0000256" key="3">
    <source>
        <dbReference type="PIRSR" id="PIRSR601613-1"/>
    </source>
</evidence>
<dbReference type="Gene3D" id="3.50.50.60">
    <property type="entry name" value="FAD/NAD(P)-binding domain"/>
    <property type="match status" value="1"/>
</dbReference>
<dbReference type="AlphaFoldDB" id="A0A167KEF1"/>
<dbReference type="InterPro" id="IPR050281">
    <property type="entry name" value="Flavin_monoamine_oxidase"/>
</dbReference>
<dbReference type="Pfam" id="PF01593">
    <property type="entry name" value="Amino_oxidase"/>
    <property type="match status" value="1"/>
</dbReference>
<dbReference type="InterPro" id="IPR001613">
    <property type="entry name" value="Flavin_amine_oxidase"/>
</dbReference>
<evidence type="ECO:0000259" key="6">
    <source>
        <dbReference type="Pfam" id="PF01593"/>
    </source>
</evidence>
<keyword evidence="4" id="KW-0274">FAD</keyword>
<dbReference type="PANTHER" id="PTHR10742">
    <property type="entry name" value="FLAVIN MONOAMINE OXIDASE"/>
    <property type="match status" value="1"/>
</dbReference>
<dbReference type="EMBL" id="KV417294">
    <property type="protein sequence ID" value="KZO94558.1"/>
    <property type="molecule type" value="Genomic_DNA"/>
</dbReference>
<dbReference type="InterPro" id="IPR036188">
    <property type="entry name" value="FAD/NAD-bd_sf"/>
</dbReference>
<dbReference type="InterPro" id="IPR002937">
    <property type="entry name" value="Amino_oxidase"/>
</dbReference>
<evidence type="ECO:0000256" key="2">
    <source>
        <dbReference type="ARBA" id="ARBA00023002"/>
    </source>
</evidence>
<name>A0A167KEF1_CALVF</name>
<comment type="cofactor">
    <cofactor evidence="1 4">
        <name>FAD</name>
        <dbReference type="ChEBI" id="CHEBI:57692"/>
    </cofactor>
</comment>
<feature type="binding site" evidence="3">
    <location>
        <position position="260"/>
    </location>
    <ligand>
        <name>FAD</name>
        <dbReference type="ChEBI" id="CHEBI:57692"/>
    </ligand>
</feature>
<dbReference type="PRINTS" id="PR00757">
    <property type="entry name" value="AMINEOXDASEF"/>
</dbReference>
<accession>A0A167KEF1</accession>
<comment type="similarity">
    <text evidence="4">Belongs to the flavin monoamine oxidase family.</text>
</comment>
<dbReference type="SUPFAM" id="SSF51905">
    <property type="entry name" value="FAD/NAD(P)-binding domain"/>
    <property type="match status" value="1"/>
</dbReference>
<protein>
    <recommendedName>
        <fullName evidence="4">Amine oxidase</fullName>
        <ecNumber evidence="4">1.4.3.-</ecNumber>
    </recommendedName>
</protein>
<dbReference type="STRING" id="1330018.A0A167KEF1"/>
<feature type="chain" id="PRO_5007889328" description="Amine oxidase" evidence="5">
    <location>
        <begin position="22"/>
        <end position="521"/>
    </location>
</feature>
<gene>
    <name evidence="7" type="ORF">CALVIDRAFT_550402</name>
</gene>
<dbReference type="GO" id="GO:0006598">
    <property type="term" value="P:polyamine catabolic process"/>
    <property type="evidence" value="ECO:0007669"/>
    <property type="project" value="TreeGrafter"/>
</dbReference>
<keyword evidence="2 4" id="KW-0560">Oxidoreductase</keyword>
<dbReference type="SUPFAM" id="SSF54373">
    <property type="entry name" value="FAD-linked reductases, C-terminal domain"/>
    <property type="match status" value="1"/>
</dbReference>
<feature type="signal peptide" evidence="5">
    <location>
        <begin position="1"/>
        <end position="21"/>
    </location>
</feature>
<sequence>MALTLPLLSALLLSLPGLASGQNSNATHVPLLILGGGMAGLRAATLLSSSHNFSSYTLIEGSPRLGGRMHATTFGSPTSPGGEHVVELGANWVQGLTNPDTGTTNPVWTLAQAVNLSTTYSDYTDFLPYSSNGTLNADEVNNAMDAFSDAFDTYLSLAGERQAGGLHDMTARTGLRMGGWGERGFVQRAVEYWNFDMEYAMSPDESSWVQVANNNNFTFNDFSDENNLVVDPRGFSTIATSPFYALPASQRGEVRLNSTVTSIGYSSTGVNITLSSGEMLTADYALCTFSLGVLQSPRITFTPPLPSWKQEALSGFAMSTYTKIFLQFSDKFWPDTQFQLYADPHSRGRYTQWQSLDAPGFLPGSKILFTTVTAQDSIRVESMSDSAVLAELLQVLSGMYGPSVVSAVNVTDFYFPRWHANPLFRGTYSNWPAAFHPAELDNLRAPLPGTGAGLGQGRLLFAGEATSFEYFGFLQGAYTEGERAARALANCLLYKGGQAGCLGEVWWGEVLEGEGVGETYV</sequence>
<dbReference type="EC" id="1.4.3.-" evidence="4"/>
<evidence type="ECO:0000256" key="4">
    <source>
        <dbReference type="RuleBase" id="RU362067"/>
    </source>
</evidence>
<evidence type="ECO:0000313" key="8">
    <source>
        <dbReference type="Proteomes" id="UP000076738"/>
    </source>
</evidence>
<keyword evidence="4" id="KW-0285">Flavoprotein</keyword>
<evidence type="ECO:0000256" key="1">
    <source>
        <dbReference type="ARBA" id="ARBA00001974"/>
    </source>
</evidence>
<keyword evidence="5" id="KW-0732">Signal</keyword>
<feature type="domain" description="Amine oxidase" evidence="6">
    <location>
        <begin position="38"/>
        <end position="488"/>
    </location>
</feature>
<dbReference type="GO" id="GO:0016491">
    <property type="term" value="F:oxidoreductase activity"/>
    <property type="evidence" value="ECO:0007669"/>
    <property type="project" value="UniProtKB-KW"/>
</dbReference>
<organism evidence="7 8">
    <name type="scientific">Calocera viscosa (strain TUFC12733)</name>
    <dbReference type="NCBI Taxonomy" id="1330018"/>
    <lineage>
        <taxon>Eukaryota</taxon>
        <taxon>Fungi</taxon>
        <taxon>Dikarya</taxon>
        <taxon>Basidiomycota</taxon>
        <taxon>Agaricomycotina</taxon>
        <taxon>Dacrymycetes</taxon>
        <taxon>Dacrymycetales</taxon>
        <taxon>Dacrymycetaceae</taxon>
        <taxon>Calocera</taxon>
    </lineage>
</organism>
<reference evidence="7 8" key="1">
    <citation type="journal article" date="2016" name="Mol. Biol. Evol.">
        <title>Comparative Genomics of Early-Diverging Mushroom-Forming Fungi Provides Insights into the Origins of Lignocellulose Decay Capabilities.</title>
        <authorList>
            <person name="Nagy L.G."/>
            <person name="Riley R."/>
            <person name="Tritt A."/>
            <person name="Adam C."/>
            <person name="Daum C."/>
            <person name="Floudas D."/>
            <person name="Sun H."/>
            <person name="Yadav J.S."/>
            <person name="Pangilinan J."/>
            <person name="Larsson K.H."/>
            <person name="Matsuura K."/>
            <person name="Barry K."/>
            <person name="Labutti K."/>
            <person name="Kuo R."/>
            <person name="Ohm R.A."/>
            <person name="Bhattacharya S.S."/>
            <person name="Shirouzu T."/>
            <person name="Yoshinaga Y."/>
            <person name="Martin F.M."/>
            <person name="Grigoriev I.V."/>
            <person name="Hibbett D.S."/>
        </authorList>
    </citation>
    <scope>NUCLEOTIDE SEQUENCE [LARGE SCALE GENOMIC DNA]</scope>
    <source>
        <strain evidence="7 8">TUFC12733</strain>
    </source>
</reference>
<dbReference type="Proteomes" id="UP000076738">
    <property type="component" value="Unassembled WGS sequence"/>
</dbReference>
<dbReference type="PANTHER" id="PTHR10742:SF313">
    <property type="entry name" value="AMINE OXIDASE"/>
    <property type="match status" value="1"/>
</dbReference>
<proteinExistence type="inferred from homology"/>
<keyword evidence="8" id="KW-1185">Reference proteome</keyword>
<dbReference type="OrthoDB" id="5046242at2759"/>
<evidence type="ECO:0000256" key="5">
    <source>
        <dbReference type="SAM" id="SignalP"/>
    </source>
</evidence>
<dbReference type="Gene3D" id="3.90.660.10">
    <property type="match status" value="1"/>
</dbReference>